<dbReference type="SMART" id="SM00823">
    <property type="entry name" value="PKS_PP"/>
    <property type="match status" value="1"/>
</dbReference>
<dbReference type="Pfam" id="PF00501">
    <property type="entry name" value="AMP-binding"/>
    <property type="match status" value="1"/>
</dbReference>
<keyword evidence="6" id="KW-1185">Reference proteome</keyword>
<dbReference type="Gene3D" id="1.10.1200.10">
    <property type="entry name" value="ACP-like"/>
    <property type="match status" value="1"/>
</dbReference>
<organism evidence="5 6">
    <name type="scientific">Amycolatopsis taiwanensis</name>
    <dbReference type="NCBI Taxonomy" id="342230"/>
    <lineage>
        <taxon>Bacteria</taxon>
        <taxon>Bacillati</taxon>
        <taxon>Actinomycetota</taxon>
        <taxon>Actinomycetes</taxon>
        <taxon>Pseudonocardiales</taxon>
        <taxon>Pseudonocardiaceae</taxon>
        <taxon>Amycolatopsis</taxon>
    </lineage>
</organism>
<dbReference type="InterPro" id="IPR020806">
    <property type="entry name" value="PKS_PP-bd"/>
</dbReference>
<dbReference type="GO" id="GO:0031177">
    <property type="term" value="F:phosphopantetheine binding"/>
    <property type="evidence" value="ECO:0007669"/>
    <property type="project" value="InterPro"/>
</dbReference>
<dbReference type="Gene3D" id="3.30.300.30">
    <property type="match status" value="1"/>
</dbReference>
<dbReference type="GO" id="GO:0005737">
    <property type="term" value="C:cytoplasm"/>
    <property type="evidence" value="ECO:0007669"/>
    <property type="project" value="TreeGrafter"/>
</dbReference>
<sequence>MTVEVPAGSAADLAAAIEHLVRRYTGGADVWRHYGKVDLRAGEGGVTVDCEDERLERCLARDLARVLAGEALTRTTMEPEVEELDTSTLGQSIPDRFVRVAQAWPDRPAVRADDGELTYHELYRMASGIAAAVEAAIGGTGGQVGIMLGHGRRTPAAIMGVLLSGNAYVPLDPGYPAGRLRYMAEHARIGLVLVEPGTAGLAAELTGVPTVDVTTVQARDGAGTGPSTADSVAYVLYTSGSTGRPKGVLQSHRNVQFQVRNHVTRHAITGDDKVSVLSSFSFDASVTDLFTALVTGATAVLVDIRTHGLGHLARRLTETGVTIYHSTPTVYRYLLGSLGPGDKLPSIRVILLGGEELTARDVRLYRKHFEPHCVFVNGYGATEVSFACQNHVTMAREVPDGVLPIGRPLDGVEVVLLAPDGERAALHGEIVVRSSHVSVGYWENDEANAAKFLEVDGVRAYRTGDVGRRLPDGRIVFAGRTDRQVKIRGYRVELGEVEAALADHPAVGQVAAVARPKTDGTSEIVAYVAPVGGHHIDAVLLRKQVGTTLPHFMVPAAVVVLDALPLTPTGKIDARALPEPTHRGTAQAPRTDTERLVAGVWCDVLGVPSVGLDENFFDAGGHSLLMATVARLLEERLGREIPLHRLFQYPTVASLAAHLAEETAATGGLTAVADRMARRRMACKPGRQP</sequence>
<dbReference type="GO" id="GO:0043041">
    <property type="term" value="P:amino acid activation for nonribosomal peptide biosynthetic process"/>
    <property type="evidence" value="ECO:0007669"/>
    <property type="project" value="TreeGrafter"/>
</dbReference>
<dbReference type="FunFam" id="3.30.300.30:FF:000010">
    <property type="entry name" value="Enterobactin synthetase component F"/>
    <property type="match status" value="1"/>
</dbReference>
<protein>
    <submittedName>
        <fullName evidence="5">Peptide synthetase</fullName>
    </submittedName>
</protein>
<evidence type="ECO:0000256" key="2">
    <source>
        <dbReference type="ARBA" id="ARBA00022450"/>
    </source>
</evidence>
<dbReference type="InterPro" id="IPR006162">
    <property type="entry name" value="Ppantetheine_attach_site"/>
</dbReference>
<dbReference type="CDD" id="cd05930">
    <property type="entry name" value="A_NRPS"/>
    <property type="match status" value="1"/>
</dbReference>
<dbReference type="PROSITE" id="PS00012">
    <property type="entry name" value="PHOSPHOPANTETHEINE"/>
    <property type="match status" value="1"/>
</dbReference>
<evidence type="ECO:0000256" key="1">
    <source>
        <dbReference type="ARBA" id="ARBA00001957"/>
    </source>
</evidence>
<dbReference type="GO" id="GO:0072330">
    <property type="term" value="P:monocarboxylic acid biosynthetic process"/>
    <property type="evidence" value="ECO:0007669"/>
    <property type="project" value="UniProtKB-ARBA"/>
</dbReference>
<dbReference type="InterPro" id="IPR045851">
    <property type="entry name" value="AMP-bd_C_sf"/>
</dbReference>
<proteinExistence type="predicted"/>
<reference evidence="5" key="1">
    <citation type="submission" date="2023-03" db="EMBL/GenBank/DDBJ databases">
        <title>Amycolatopsis taiwanensis NBRC 103393.</title>
        <authorList>
            <person name="Ichikawa N."/>
            <person name="Sato H."/>
            <person name="Tonouchi N."/>
        </authorList>
    </citation>
    <scope>NUCLEOTIDE SEQUENCE</scope>
    <source>
        <strain evidence="5">NBRC 103393</strain>
    </source>
</reference>
<evidence type="ECO:0000313" key="6">
    <source>
        <dbReference type="Proteomes" id="UP001165136"/>
    </source>
</evidence>
<dbReference type="EMBL" id="BSTI01000022">
    <property type="protein sequence ID" value="GLY70302.1"/>
    <property type="molecule type" value="Genomic_DNA"/>
</dbReference>
<dbReference type="PROSITE" id="PS00455">
    <property type="entry name" value="AMP_BINDING"/>
    <property type="match status" value="1"/>
</dbReference>
<dbReference type="InterPro" id="IPR025110">
    <property type="entry name" value="AMP-bd_C"/>
</dbReference>
<dbReference type="InterPro" id="IPR042099">
    <property type="entry name" value="ANL_N_sf"/>
</dbReference>
<comment type="cofactor">
    <cofactor evidence="1">
        <name>pantetheine 4'-phosphate</name>
        <dbReference type="ChEBI" id="CHEBI:47942"/>
    </cofactor>
</comment>
<dbReference type="RefSeq" id="WP_285489529.1">
    <property type="nucleotide sequence ID" value="NZ_BSTI01000022.1"/>
</dbReference>
<dbReference type="Gene3D" id="3.40.50.12780">
    <property type="entry name" value="N-terminal domain of ligase-like"/>
    <property type="match status" value="1"/>
</dbReference>
<dbReference type="AlphaFoldDB" id="A0A9W6RA24"/>
<dbReference type="InterPro" id="IPR009081">
    <property type="entry name" value="PP-bd_ACP"/>
</dbReference>
<keyword evidence="3" id="KW-0597">Phosphoprotein</keyword>
<dbReference type="SUPFAM" id="SSF56801">
    <property type="entry name" value="Acetyl-CoA synthetase-like"/>
    <property type="match status" value="1"/>
</dbReference>
<gene>
    <name evidence="5" type="ORF">Atai01_69210</name>
</gene>
<dbReference type="PANTHER" id="PTHR45527:SF1">
    <property type="entry name" value="FATTY ACID SYNTHASE"/>
    <property type="match status" value="1"/>
</dbReference>
<comment type="caution">
    <text evidence="5">The sequence shown here is derived from an EMBL/GenBank/DDBJ whole genome shotgun (WGS) entry which is preliminary data.</text>
</comment>
<dbReference type="PROSITE" id="PS50075">
    <property type="entry name" value="CARRIER"/>
    <property type="match status" value="1"/>
</dbReference>
<dbReference type="PANTHER" id="PTHR45527">
    <property type="entry name" value="NONRIBOSOMAL PEPTIDE SYNTHETASE"/>
    <property type="match status" value="1"/>
</dbReference>
<dbReference type="NCBIfam" id="TIGR01733">
    <property type="entry name" value="AA-adenyl-dom"/>
    <property type="match status" value="1"/>
</dbReference>
<name>A0A9W6RA24_9PSEU</name>
<dbReference type="InterPro" id="IPR000873">
    <property type="entry name" value="AMP-dep_synth/lig_dom"/>
</dbReference>
<dbReference type="Proteomes" id="UP001165136">
    <property type="component" value="Unassembled WGS sequence"/>
</dbReference>
<dbReference type="SUPFAM" id="SSF47336">
    <property type="entry name" value="ACP-like"/>
    <property type="match status" value="1"/>
</dbReference>
<dbReference type="GO" id="GO:0044550">
    <property type="term" value="P:secondary metabolite biosynthetic process"/>
    <property type="evidence" value="ECO:0007669"/>
    <property type="project" value="TreeGrafter"/>
</dbReference>
<dbReference type="InterPro" id="IPR010071">
    <property type="entry name" value="AA_adenyl_dom"/>
</dbReference>
<dbReference type="InterPro" id="IPR020845">
    <property type="entry name" value="AMP-binding_CS"/>
</dbReference>
<accession>A0A9W6RA24</accession>
<evidence type="ECO:0000256" key="3">
    <source>
        <dbReference type="ARBA" id="ARBA00022553"/>
    </source>
</evidence>
<evidence type="ECO:0000259" key="4">
    <source>
        <dbReference type="PROSITE" id="PS50075"/>
    </source>
</evidence>
<keyword evidence="2" id="KW-0596">Phosphopantetheine</keyword>
<dbReference type="InterPro" id="IPR036736">
    <property type="entry name" value="ACP-like_sf"/>
</dbReference>
<feature type="domain" description="Carrier" evidence="4">
    <location>
        <begin position="588"/>
        <end position="663"/>
    </location>
</feature>
<dbReference type="FunFam" id="1.10.1200.10:FF:000016">
    <property type="entry name" value="Non-ribosomal peptide synthase"/>
    <property type="match status" value="1"/>
</dbReference>
<evidence type="ECO:0000313" key="5">
    <source>
        <dbReference type="EMBL" id="GLY70302.1"/>
    </source>
</evidence>
<dbReference type="Pfam" id="PF13193">
    <property type="entry name" value="AMP-binding_C"/>
    <property type="match status" value="1"/>
</dbReference>
<dbReference type="Pfam" id="PF00550">
    <property type="entry name" value="PP-binding"/>
    <property type="match status" value="1"/>
</dbReference>